<evidence type="ECO:0000313" key="5">
    <source>
        <dbReference type="Proteomes" id="UP001174694"/>
    </source>
</evidence>
<comment type="caution">
    <text evidence="4">The sequence shown here is derived from an EMBL/GenBank/DDBJ whole genome shotgun (WGS) entry which is preliminary data.</text>
</comment>
<evidence type="ECO:0000256" key="3">
    <source>
        <dbReference type="SAM" id="SignalP"/>
    </source>
</evidence>
<dbReference type="GO" id="GO:0000324">
    <property type="term" value="C:fungal-type vacuole"/>
    <property type="evidence" value="ECO:0007669"/>
    <property type="project" value="TreeGrafter"/>
</dbReference>
<accession>A0AA38RWK2</accession>
<proteinExistence type="predicted"/>
<feature type="compositionally biased region" description="Pro residues" evidence="1">
    <location>
        <begin position="370"/>
        <end position="381"/>
    </location>
</feature>
<dbReference type="PANTHER" id="PTHR36089:SF1">
    <property type="entry name" value="CHITIN SYNTHASE 3 COMPLEX PROTEIN CSI2-RELATED"/>
    <property type="match status" value="1"/>
</dbReference>
<evidence type="ECO:0000313" key="4">
    <source>
        <dbReference type="EMBL" id="KAJ9143795.1"/>
    </source>
</evidence>
<gene>
    <name evidence="4" type="ORF">NKR23_g6383</name>
</gene>
<name>A0AA38RWK2_9PEZI</name>
<keyword evidence="2" id="KW-0472">Membrane</keyword>
<dbReference type="PANTHER" id="PTHR36089">
    <property type="entry name" value="CHITIN SYNTHASE 3 COMPLEX PROTEIN CSI2-RELATED"/>
    <property type="match status" value="1"/>
</dbReference>
<feature type="region of interest" description="Disordered" evidence="1">
    <location>
        <begin position="207"/>
        <end position="381"/>
    </location>
</feature>
<feature type="compositionally biased region" description="Polar residues" evidence="1">
    <location>
        <begin position="97"/>
        <end position="127"/>
    </location>
</feature>
<keyword evidence="5" id="KW-1185">Reference proteome</keyword>
<feature type="signal peptide" evidence="3">
    <location>
        <begin position="1"/>
        <end position="29"/>
    </location>
</feature>
<evidence type="ECO:0000256" key="1">
    <source>
        <dbReference type="SAM" id="MobiDB-lite"/>
    </source>
</evidence>
<dbReference type="AlphaFoldDB" id="A0AA38RWK2"/>
<feature type="chain" id="PRO_5041286195" evidence="3">
    <location>
        <begin position="30"/>
        <end position="381"/>
    </location>
</feature>
<feature type="region of interest" description="Disordered" evidence="1">
    <location>
        <begin position="29"/>
        <end position="143"/>
    </location>
</feature>
<organism evidence="4 5">
    <name type="scientific">Pleurostoma richardsiae</name>
    <dbReference type="NCBI Taxonomy" id="41990"/>
    <lineage>
        <taxon>Eukaryota</taxon>
        <taxon>Fungi</taxon>
        <taxon>Dikarya</taxon>
        <taxon>Ascomycota</taxon>
        <taxon>Pezizomycotina</taxon>
        <taxon>Sordariomycetes</taxon>
        <taxon>Sordariomycetidae</taxon>
        <taxon>Calosphaeriales</taxon>
        <taxon>Pleurostomataceae</taxon>
        <taxon>Pleurostoma</taxon>
    </lineage>
</organism>
<sequence>MARSRLSLKRTFVLSILIVLSLFAAAARAQDDDTTTTTQDTQAATTTTDDADAATTTTTSADADTDSTTATATTTSMPKITSTGTDSATTATGSTSLPRISGSTTASSDTSKLSLPTLSKTTDTSVPTYPAPSVPPTENAPYMHQSTLPDGTVFIAVGSILGAFGAAVLIWRMVVACLLHRSVKRAAMAQHLANDKTPFPAPPAPFYKYTDRDSSPSLAVAGSGRGVRRTQRGPIPSATPSQTNLFFSPTAPGATGGMGGNNRESRFLPSGFYAATSSPAPHAQGPSISMTNLRPDSRGHARAVGPSPPDSPSLAPSRGPVPRNNLSTSSVNLHRPPSGRAPSAFLDDLLDEQPGMFPSAGSGPAHPGYGPQPPQPNQGRF</sequence>
<feature type="compositionally biased region" description="Polar residues" evidence="1">
    <location>
        <begin position="238"/>
        <end position="247"/>
    </location>
</feature>
<reference evidence="4" key="1">
    <citation type="submission" date="2022-07" db="EMBL/GenBank/DDBJ databases">
        <title>Fungi with potential for degradation of polypropylene.</title>
        <authorList>
            <person name="Gostincar C."/>
        </authorList>
    </citation>
    <scope>NUCLEOTIDE SEQUENCE</scope>
    <source>
        <strain evidence="4">EXF-13308</strain>
    </source>
</reference>
<protein>
    <submittedName>
        <fullName evidence="4">Vacuolar membrane protein</fullName>
    </submittedName>
</protein>
<feature type="transmembrane region" description="Helical" evidence="2">
    <location>
        <begin position="153"/>
        <end position="179"/>
    </location>
</feature>
<keyword evidence="2" id="KW-0812">Transmembrane</keyword>
<dbReference type="EMBL" id="JANBVO010000018">
    <property type="protein sequence ID" value="KAJ9143795.1"/>
    <property type="molecule type" value="Genomic_DNA"/>
</dbReference>
<dbReference type="Proteomes" id="UP001174694">
    <property type="component" value="Unassembled WGS sequence"/>
</dbReference>
<keyword evidence="2" id="KW-1133">Transmembrane helix</keyword>
<keyword evidence="3" id="KW-0732">Signal</keyword>
<feature type="compositionally biased region" description="Low complexity" evidence="1">
    <location>
        <begin position="35"/>
        <end position="96"/>
    </location>
</feature>
<dbReference type="InterPro" id="IPR051009">
    <property type="entry name" value="PRM"/>
</dbReference>
<evidence type="ECO:0000256" key="2">
    <source>
        <dbReference type="SAM" id="Phobius"/>
    </source>
</evidence>